<evidence type="ECO:0000313" key="2">
    <source>
        <dbReference type="Proteomes" id="UP001320831"/>
    </source>
</evidence>
<comment type="caution">
    <text evidence="1">The sequence shown here is derived from an EMBL/GenBank/DDBJ whole genome shotgun (WGS) entry which is preliminary data.</text>
</comment>
<dbReference type="SUPFAM" id="SSF48150">
    <property type="entry name" value="DNA-glycosylase"/>
    <property type="match status" value="1"/>
</dbReference>
<sequence length="216" mass="24317">MAKASDRNLARAALDRYPKTYADMLRIDVAKNTPAPLYQWLIASLLFSTRISADAAQNAARALFDQGWRTPQKMAETTWAERVKVLNRSGYARYDESTSRYIGFSTDLIQECYGGDLRKLREAAERDVERERELLKEFKGIGDVGADIFFREVQSAWDELYPFADKKALDAAKKVGLPASADGLSQLVSRRDLPRLLSALVHVTLAKKVEEVRQAA</sequence>
<dbReference type="Gene3D" id="1.10.340.30">
    <property type="entry name" value="Hypothetical protein, domain 2"/>
    <property type="match status" value="1"/>
</dbReference>
<protein>
    <recommendedName>
        <fullName evidence="3">Endonuclease</fullName>
    </recommendedName>
</protein>
<dbReference type="EMBL" id="JAOCZP010000001">
    <property type="protein sequence ID" value="MCT7373641.1"/>
    <property type="molecule type" value="Genomic_DNA"/>
</dbReference>
<accession>A0ABT2LGL6</accession>
<name>A0ABT2LGL6_9HYPH</name>
<evidence type="ECO:0000313" key="1">
    <source>
        <dbReference type="EMBL" id="MCT7373641.1"/>
    </source>
</evidence>
<reference evidence="1 2" key="1">
    <citation type="submission" date="2022-09" db="EMBL/GenBank/DDBJ databases">
        <title>Chelativorans salina sp. nov., a novel slightly halophilic bacterium isolated from a saline lake sediment enrichment.</title>
        <authorList>
            <person name="Gao L."/>
            <person name="Fang B.-Z."/>
            <person name="Li W.-J."/>
        </authorList>
    </citation>
    <scope>NUCLEOTIDE SEQUENCE [LARGE SCALE GENOMIC DNA]</scope>
    <source>
        <strain evidence="1 2">EGI FJ00035</strain>
    </source>
</reference>
<organism evidence="1 2">
    <name type="scientific">Chelativorans salis</name>
    <dbReference type="NCBI Taxonomy" id="2978478"/>
    <lineage>
        <taxon>Bacteria</taxon>
        <taxon>Pseudomonadati</taxon>
        <taxon>Pseudomonadota</taxon>
        <taxon>Alphaproteobacteria</taxon>
        <taxon>Hyphomicrobiales</taxon>
        <taxon>Phyllobacteriaceae</taxon>
        <taxon>Chelativorans</taxon>
    </lineage>
</organism>
<keyword evidence="2" id="KW-1185">Reference proteome</keyword>
<dbReference type="Proteomes" id="UP001320831">
    <property type="component" value="Unassembled WGS sequence"/>
</dbReference>
<evidence type="ECO:0008006" key="3">
    <source>
        <dbReference type="Google" id="ProtNLM"/>
    </source>
</evidence>
<gene>
    <name evidence="1" type="ORF">N5A92_01080</name>
</gene>
<dbReference type="InterPro" id="IPR011257">
    <property type="entry name" value="DNA_glycosylase"/>
</dbReference>
<dbReference type="RefSeq" id="WP_260899968.1">
    <property type="nucleotide sequence ID" value="NZ_JAOCZP010000001.1"/>
</dbReference>
<proteinExistence type="predicted"/>